<keyword evidence="7 8" id="KW-0472">Membrane</keyword>
<dbReference type="InterPro" id="IPR027417">
    <property type="entry name" value="P-loop_NTPase"/>
</dbReference>
<evidence type="ECO:0000313" key="11">
    <source>
        <dbReference type="EMBL" id="MDZ5456195.1"/>
    </source>
</evidence>
<evidence type="ECO:0000256" key="7">
    <source>
        <dbReference type="ARBA" id="ARBA00023136"/>
    </source>
</evidence>
<dbReference type="InterPro" id="IPR003439">
    <property type="entry name" value="ABC_transporter-like_ATP-bd"/>
</dbReference>
<evidence type="ECO:0000256" key="1">
    <source>
        <dbReference type="ARBA" id="ARBA00004651"/>
    </source>
</evidence>
<keyword evidence="2" id="KW-1003">Cell membrane</keyword>
<dbReference type="Gene3D" id="3.40.50.300">
    <property type="entry name" value="P-loop containing nucleotide triphosphate hydrolases"/>
    <property type="match status" value="1"/>
</dbReference>
<evidence type="ECO:0000256" key="6">
    <source>
        <dbReference type="ARBA" id="ARBA00022989"/>
    </source>
</evidence>
<feature type="transmembrane region" description="Helical" evidence="8">
    <location>
        <begin position="278"/>
        <end position="296"/>
    </location>
</feature>
<proteinExistence type="predicted"/>
<dbReference type="EMBL" id="JAXOJX010000006">
    <property type="protein sequence ID" value="MDZ5456195.1"/>
    <property type="molecule type" value="Genomic_DNA"/>
</dbReference>
<evidence type="ECO:0000256" key="2">
    <source>
        <dbReference type="ARBA" id="ARBA00022475"/>
    </source>
</evidence>
<dbReference type="InterPro" id="IPR039421">
    <property type="entry name" value="Type_1_exporter"/>
</dbReference>
<comment type="caution">
    <text evidence="11">The sequence shown here is derived from an EMBL/GenBank/DDBJ whole genome shotgun (WGS) entry which is preliminary data.</text>
</comment>
<keyword evidence="6 8" id="KW-1133">Transmembrane helix</keyword>
<dbReference type="PANTHER" id="PTHR43394:SF1">
    <property type="entry name" value="ATP-BINDING CASSETTE SUB-FAMILY B MEMBER 10, MITOCHONDRIAL"/>
    <property type="match status" value="1"/>
</dbReference>
<dbReference type="PANTHER" id="PTHR43394">
    <property type="entry name" value="ATP-DEPENDENT PERMEASE MDL1, MITOCHONDRIAL"/>
    <property type="match status" value="1"/>
</dbReference>
<evidence type="ECO:0000259" key="10">
    <source>
        <dbReference type="PROSITE" id="PS50929"/>
    </source>
</evidence>
<feature type="transmembrane region" description="Helical" evidence="8">
    <location>
        <begin position="45"/>
        <end position="64"/>
    </location>
</feature>
<dbReference type="PROSITE" id="PS00211">
    <property type="entry name" value="ABC_TRANSPORTER_1"/>
    <property type="match status" value="1"/>
</dbReference>
<keyword evidence="3 8" id="KW-0812">Transmembrane</keyword>
<name>A0ABU5IBX7_9BURK</name>
<dbReference type="Pfam" id="PF00664">
    <property type="entry name" value="ABC_membrane"/>
    <property type="match status" value="1"/>
</dbReference>
<dbReference type="CDD" id="cd07346">
    <property type="entry name" value="ABC_6TM_exporters"/>
    <property type="match status" value="1"/>
</dbReference>
<evidence type="ECO:0000256" key="8">
    <source>
        <dbReference type="SAM" id="Phobius"/>
    </source>
</evidence>
<feature type="domain" description="ABC transmembrane type-1" evidence="10">
    <location>
        <begin position="49"/>
        <end position="332"/>
    </location>
</feature>
<keyword evidence="4" id="KW-0547">Nucleotide-binding</keyword>
<dbReference type="SUPFAM" id="SSF52540">
    <property type="entry name" value="P-loop containing nucleoside triphosphate hydrolases"/>
    <property type="match status" value="1"/>
</dbReference>
<dbReference type="InterPro" id="IPR003593">
    <property type="entry name" value="AAA+_ATPase"/>
</dbReference>
<evidence type="ECO:0000256" key="3">
    <source>
        <dbReference type="ARBA" id="ARBA00022692"/>
    </source>
</evidence>
<dbReference type="Gene3D" id="1.20.1560.10">
    <property type="entry name" value="ABC transporter type 1, transmembrane domain"/>
    <property type="match status" value="1"/>
</dbReference>
<accession>A0ABU5IBX7</accession>
<reference evidence="11 12" key="1">
    <citation type="submission" date="2023-11" db="EMBL/GenBank/DDBJ databases">
        <title>Draft genome of Azohydromonas lata strain H1 (DSM1123), a polyhydroxyalkanoate producer.</title>
        <authorList>
            <person name="Traversa D."/>
            <person name="D'Addabbo P."/>
            <person name="Pazzani C."/>
            <person name="Manzari C."/>
            <person name="Chiara M."/>
            <person name="Scrascia M."/>
        </authorList>
    </citation>
    <scope>NUCLEOTIDE SEQUENCE [LARGE SCALE GENOMIC DNA]</scope>
    <source>
        <strain evidence="11 12">H1</strain>
    </source>
</reference>
<protein>
    <submittedName>
        <fullName evidence="11">ABC transporter ATP-binding protein</fullName>
    </submittedName>
</protein>
<keyword evidence="12" id="KW-1185">Reference proteome</keyword>
<dbReference type="PROSITE" id="PS50929">
    <property type="entry name" value="ABC_TM1F"/>
    <property type="match status" value="1"/>
</dbReference>
<gene>
    <name evidence="11" type="ORF">SM757_06380</name>
</gene>
<dbReference type="InterPro" id="IPR036640">
    <property type="entry name" value="ABC1_TM_sf"/>
</dbReference>
<dbReference type="SUPFAM" id="SSF90123">
    <property type="entry name" value="ABC transporter transmembrane region"/>
    <property type="match status" value="1"/>
</dbReference>
<dbReference type="InterPro" id="IPR011527">
    <property type="entry name" value="ABC1_TM_dom"/>
</dbReference>
<feature type="transmembrane region" description="Helical" evidence="8">
    <location>
        <begin position="84"/>
        <end position="106"/>
    </location>
</feature>
<feature type="transmembrane region" description="Helical" evidence="8">
    <location>
        <begin position="187"/>
        <end position="206"/>
    </location>
</feature>
<dbReference type="RefSeq" id="WP_322464814.1">
    <property type="nucleotide sequence ID" value="NZ_JAXOJX010000006.1"/>
</dbReference>
<sequence length="580" mass="60841">MAAPELHLPPVAWPAPAGAAATDDARAQGLRLLRGWMAPLLRGQAWRFIAVLLLSIAAVAAGLAQPLLTKALIDDGVLARDPGAIARAGAAMAALALGALLVGVLCRRLYAQASLRVLHGLKEALFAHLLTLSPAFHARVRQGDLLARLEGDLGEVQRFAVDSVLSALNAVLMLAGTLLLLGLWSPPLVAVLALLVGAHALASGLMRPRLEALTRRARQAGVEVSAFLVEKLAAVRCIQTHGAEGREAARLAGLHAALRRESIALQLLGQLANGLPNLLLSLGVVAIFVFGSLAMLKGEALTLGMLVAFATCVQRASAPVQSLMGLWLSWQRAKVALERVTDLTACRPAVAPGEAGSPAVAPRGEVEFQNLSFTYPGAARPALVAFSARIPAGTAVLLRGASGCGKSTLVDLLHRHFEPAAGRILLDGQDVRRLDRAALRRRVAVVSQEAVLFAGTLGENIRYGRPQASDEEVHRAAEAAGVAEFLPQLDQGWQTVVGPRGATLSGGQRQRVALARALLMAPAVLVVDEGTSALDEALERRTLRRIAELLPGCTRVVVSHRSALEGEFDQVVELGAGAPA</sequence>
<evidence type="ECO:0000259" key="9">
    <source>
        <dbReference type="PROSITE" id="PS50893"/>
    </source>
</evidence>
<feature type="transmembrane region" description="Helical" evidence="8">
    <location>
        <begin position="159"/>
        <end position="181"/>
    </location>
</feature>
<dbReference type="Pfam" id="PF00005">
    <property type="entry name" value="ABC_tran"/>
    <property type="match status" value="1"/>
</dbReference>
<evidence type="ECO:0000313" key="12">
    <source>
        <dbReference type="Proteomes" id="UP001293718"/>
    </source>
</evidence>
<dbReference type="PROSITE" id="PS50893">
    <property type="entry name" value="ABC_TRANSPORTER_2"/>
    <property type="match status" value="1"/>
</dbReference>
<keyword evidence="5 11" id="KW-0067">ATP-binding</keyword>
<dbReference type="GO" id="GO:0005524">
    <property type="term" value="F:ATP binding"/>
    <property type="evidence" value="ECO:0007669"/>
    <property type="project" value="UniProtKB-KW"/>
</dbReference>
<feature type="domain" description="ABC transporter" evidence="9">
    <location>
        <begin position="366"/>
        <end position="580"/>
    </location>
</feature>
<evidence type="ECO:0000256" key="5">
    <source>
        <dbReference type="ARBA" id="ARBA00022840"/>
    </source>
</evidence>
<dbReference type="InterPro" id="IPR017871">
    <property type="entry name" value="ABC_transporter-like_CS"/>
</dbReference>
<dbReference type="SMART" id="SM00382">
    <property type="entry name" value="AAA"/>
    <property type="match status" value="1"/>
</dbReference>
<dbReference type="Proteomes" id="UP001293718">
    <property type="component" value="Unassembled WGS sequence"/>
</dbReference>
<evidence type="ECO:0000256" key="4">
    <source>
        <dbReference type="ARBA" id="ARBA00022741"/>
    </source>
</evidence>
<organism evidence="11 12">
    <name type="scientific">Azohydromonas lata</name>
    <dbReference type="NCBI Taxonomy" id="45677"/>
    <lineage>
        <taxon>Bacteria</taxon>
        <taxon>Pseudomonadati</taxon>
        <taxon>Pseudomonadota</taxon>
        <taxon>Betaproteobacteria</taxon>
        <taxon>Burkholderiales</taxon>
        <taxon>Sphaerotilaceae</taxon>
        <taxon>Azohydromonas</taxon>
    </lineage>
</organism>
<comment type="subcellular location">
    <subcellularLocation>
        <location evidence="1">Cell membrane</location>
        <topology evidence="1">Multi-pass membrane protein</topology>
    </subcellularLocation>
</comment>